<evidence type="ECO:0000313" key="2">
    <source>
        <dbReference type="EMBL" id="KAG6490591.1"/>
    </source>
</evidence>
<dbReference type="EMBL" id="JACMSC010000014">
    <property type="protein sequence ID" value="KAG6490591.1"/>
    <property type="molecule type" value="Genomic_DNA"/>
</dbReference>
<gene>
    <name evidence="2" type="ORF">ZIOFF_051891</name>
</gene>
<organism evidence="2 3">
    <name type="scientific">Zingiber officinale</name>
    <name type="common">Ginger</name>
    <name type="synonym">Amomum zingiber</name>
    <dbReference type="NCBI Taxonomy" id="94328"/>
    <lineage>
        <taxon>Eukaryota</taxon>
        <taxon>Viridiplantae</taxon>
        <taxon>Streptophyta</taxon>
        <taxon>Embryophyta</taxon>
        <taxon>Tracheophyta</taxon>
        <taxon>Spermatophyta</taxon>
        <taxon>Magnoliopsida</taxon>
        <taxon>Liliopsida</taxon>
        <taxon>Zingiberales</taxon>
        <taxon>Zingiberaceae</taxon>
        <taxon>Zingiber</taxon>
    </lineage>
</organism>
<dbReference type="Proteomes" id="UP000734854">
    <property type="component" value="Unassembled WGS sequence"/>
</dbReference>
<feature type="compositionally biased region" description="Acidic residues" evidence="1">
    <location>
        <begin position="166"/>
        <end position="182"/>
    </location>
</feature>
<keyword evidence="3" id="KW-1185">Reference proteome</keyword>
<feature type="compositionally biased region" description="Basic residues" evidence="1">
    <location>
        <begin position="127"/>
        <end position="136"/>
    </location>
</feature>
<evidence type="ECO:0000256" key="1">
    <source>
        <dbReference type="SAM" id="MobiDB-lite"/>
    </source>
</evidence>
<dbReference type="PANTHER" id="PTHR35723">
    <property type="entry name" value="POLYPHOSPHATIDYLINOSITOL PHOSPHATASE"/>
    <property type="match status" value="1"/>
</dbReference>
<feature type="region of interest" description="Disordered" evidence="1">
    <location>
        <begin position="1"/>
        <end position="59"/>
    </location>
</feature>
<accession>A0A8J5KN74</accession>
<proteinExistence type="predicted"/>
<name>A0A8J5KN74_ZINOF</name>
<dbReference type="AlphaFoldDB" id="A0A8J5KN74"/>
<comment type="caution">
    <text evidence="2">The sequence shown here is derived from an EMBL/GenBank/DDBJ whole genome shotgun (WGS) entry which is preliminary data.</text>
</comment>
<sequence length="332" mass="37086">MDHRRKGVLLTSSDPVVVEKQRQGRAGRSCQKKPKPRLAQPLGRSPGREETRGVRQWTPRPVESPSLVLLLVNPLLPMQERKEGNDSVSKLVARKPSRKGISYSQPLNRDVVLADSPLMAPMPRNFNLKKKLNKKIPRGEEVHASSTRKTSSNGEPLADDFLGGSDDSEGVEELGSDSDESDLEAKSRTIEEAKARAEEKAQDELQLNIKGGSDEFILPMKEIGDRVSFVIVYTIYNNSYGSNLTRTDDKLADTVTVGSNFYNKVERSMAVLNVFTDFIQEFNLYNNNNGSNLTRTDDKLADTVTVGSNFYNKVERSMVILNVFIDNTDAYE</sequence>
<protein>
    <submittedName>
        <fullName evidence="2">Uncharacterized protein</fullName>
    </submittedName>
</protein>
<evidence type="ECO:0000313" key="3">
    <source>
        <dbReference type="Proteomes" id="UP000734854"/>
    </source>
</evidence>
<feature type="region of interest" description="Disordered" evidence="1">
    <location>
        <begin position="81"/>
        <end position="102"/>
    </location>
</feature>
<reference evidence="2 3" key="1">
    <citation type="submission" date="2020-08" db="EMBL/GenBank/DDBJ databases">
        <title>Plant Genome Project.</title>
        <authorList>
            <person name="Zhang R.-G."/>
        </authorList>
    </citation>
    <scope>NUCLEOTIDE SEQUENCE [LARGE SCALE GENOMIC DNA]</scope>
    <source>
        <tissue evidence="2">Rhizome</tissue>
    </source>
</reference>
<feature type="compositionally biased region" description="Polar residues" evidence="1">
    <location>
        <begin position="144"/>
        <end position="154"/>
    </location>
</feature>
<feature type="region of interest" description="Disordered" evidence="1">
    <location>
        <begin position="119"/>
        <end position="186"/>
    </location>
</feature>